<comment type="caution">
    <text evidence="8">The sequence shown here is derived from an EMBL/GenBank/DDBJ whole genome shotgun (WGS) entry which is preliminary data.</text>
</comment>
<evidence type="ECO:0000256" key="3">
    <source>
        <dbReference type="ARBA" id="ARBA00022896"/>
    </source>
</evidence>
<dbReference type="InterPro" id="IPR005123">
    <property type="entry name" value="Oxoglu/Fe-dep_dioxygenase_dom"/>
</dbReference>
<keyword evidence="4" id="KW-0223">Dioxygenase</keyword>
<protein>
    <submittedName>
        <fullName evidence="8">2OG-Fe(II) oxygenase</fullName>
    </submittedName>
</protein>
<keyword evidence="2" id="KW-0479">Metal-binding</keyword>
<evidence type="ECO:0000313" key="9">
    <source>
        <dbReference type="Proteomes" id="UP000559809"/>
    </source>
</evidence>
<accession>A0A853FUS0</accession>
<keyword evidence="9" id="KW-1185">Reference proteome</keyword>
<comment type="cofactor">
    <cofactor evidence="1">
        <name>L-ascorbate</name>
        <dbReference type="ChEBI" id="CHEBI:38290"/>
    </cofactor>
</comment>
<evidence type="ECO:0000256" key="6">
    <source>
        <dbReference type="ARBA" id="ARBA00023004"/>
    </source>
</evidence>
<gene>
    <name evidence="8" type="ORF">H0A72_01195</name>
</gene>
<organism evidence="8 9">
    <name type="scientific">Parapusillimonas granuli</name>
    <dbReference type="NCBI Taxonomy" id="380911"/>
    <lineage>
        <taxon>Bacteria</taxon>
        <taxon>Pseudomonadati</taxon>
        <taxon>Pseudomonadota</taxon>
        <taxon>Betaproteobacteria</taxon>
        <taxon>Burkholderiales</taxon>
        <taxon>Alcaligenaceae</taxon>
        <taxon>Parapusillimonas</taxon>
    </lineage>
</organism>
<dbReference type="GO" id="GO:0031418">
    <property type="term" value="F:L-ascorbic acid binding"/>
    <property type="evidence" value="ECO:0007669"/>
    <property type="project" value="UniProtKB-KW"/>
</dbReference>
<evidence type="ECO:0000313" key="8">
    <source>
        <dbReference type="EMBL" id="NYT47917.1"/>
    </source>
</evidence>
<dbReference type="AlphaFoldDB" id="A0A853FUS0"/>
<dbReference type="Pfam" id="PF13640">
    <property type="entry name" value="2OG-FeII_Oxy_3"/>
    <property type="match status" value="1"/>
</dbReference>
<dbReference type="PANTHER" id="PTHR12907:SF26">
    <property type="entry name" value="HIF PROLYL HYDROXYLASE, ISOFORM C"/>
    <property type="match status" value="1"/>
</dbReference>
<evidence type="ECO:0000256" key="5">
    <source>
        <dbReference type="ARBA" id="ARBA00023002"/>
    </source>
</evidence>
<keyword evidence="6" id="KW-0408">Iron</keyword>
<dbReference type="InterPro" id="IPR051559">
    <property type="entry name" value="HIF_prolyl_hydroxylases"/>
</dbReference>
<dbReference type="PROSITE" id="PS51471">
    <property type="entry name" value="FE2OG_OXY"/>
    <property type="match status" value="1"/>
</dbReference>
<evidence type="ECO:0000256" key="4">
    <source>
        <dbReference type="ARBA" id="ARBA00022964"/>
    </source>
</evidence>
<proteinExistence type="predicted"/>
<evidence type="ECO:0000259" key="7">
    <source>
        <dbReference type="PROSITE" id="PS51471"/>
    </source>
</evidence>
<dbReference type="Gene3D" id="2.60.120.620">
    <property type="entry name" value="q2cbj1_9rhob like domain"/>
    <property type="match status" value="1"/>
</dbReference>
<evidence type="ECO:0000256" key="1">
    <source>
        <dbReference type="ARBA" id="ARBA00001961"/>
    </source>
</evidence>
<dbReference type="Proteomes" id="UP000559809">
    <property type="component" value="Unassembled WGS sequence"/>
</dbReference>
<keyword evidence="3" id="KW-0847">Vitamin C</keyword>
<sequence length="204" mass="23063">MAPYEQLLERLADQGWAVADDLMDARLCEQLRSECRQAWAQGLFRQAGIGRGAQAATHTGIRGDAICWLEPEQAHGATARFLEFAEALRGELNRNFFLGLNNAEFHFARYPAGQGYKTHVDQHRGQPHRKISFVLYLNSEWAADDEGELCLYPAQDGGAAARILPLPGRVALFRSDTIPHEVRPCKRTRWSLTGWFRSDPRPYP</sequence>
<keyword evidence="5" id="KW-0560">Oxidoreductase</keyword>
<feature type="domain" description="Fe2OG dioxygenase" evidence="7">
    <location>
        <begin position="100"/>
        <end position="198"/>
    </location>
</feature>
<dbReference type="GO" id="GO:0008198">
    <property type="term" value="F:ferrous iron binding"/>
    <property type="evidence" value="ECO:0007669"/>
    <property type="project" value="TreeGrafter"/>
</dbReference>
<dbReference type="PANTHER" id="PTHR12907">
    <property type="entry name" value="EGL NINE HOMOLOG-RELATED"/>
    <property type="match status" value="1"/>
</dbReference>
<dbReference type="EMBL" id="JACCEM010000001">
    <property type="protein sequence ID" value="NYT47917.1"/>
    <property type="molecule type" value="Genomic_DNA"/>
</dbReference>
<name>A0A853FUS0_9BURK</name>
<dbReference type="InterPro" id="IPR006620">
    <property type="entry name" value="Pro_4_hyd_alph"/>
</dbReference>
<evidence type="ECO:0000256" key="2">
    <source>
        <dbReference type="ARBA" id="ARBA00022723"/>
    </source>
</evidence>
<dbReference type="InterPro" id="IPR044862">
    <property type="entry name" value="Pro_4_hyd_alph_FE2OG_OXY"/>
</dbReference>
<reference evidence="8 9" key="1">
    <citation type="submission" date="2020-07" db="EMBL/GenBank/DDBJ databases">
        <title>Taxonomic revisions and descriptions of new bacterial species based on genomic comparisons in the high-G+C-content subgroup of the family Alcaligenaceae.</title>
        <authorList>
            <person name="Szabo A."/>
            <person name="Felfoldi T."/>
        </authorList>
    </citation>
    <scope>NUCLEOTIDE SEQUENCE [LARGE SCALE GENOMIC DNA]</scope>
    <source>
        <strain evidence="8 9">LMG 24012</strain>
    </source>
</reference>
<dbReference type="GO" id="GO:0031543">
    <property type="term" value="F:peptidyl-proline dioxygenase activity"/>
    <property type="evidence" value="ECO:0007669"/>
    <property type="project" value="TreeGrafter"/>
</dbReference>
<dbReference type="SMART" id="SM00702">
    <property type="entry name" value="P4Hc"/>
    <property type="match status" value="1"/>
</dbReference>
<dbReference type="GO" id="GO:0071456">
    <property type="term" value="P:cellular response to hypoxia"/>
    <property type="evidence" value="ECO:0007669"/>
    <property type="project" value="TreeGrafter"/>
</dbReference>